<dbReference type="EMBL" id="NIDE01000014">
    <property type="protein sequence ID" value="OWK37853.1"/>
    <property type="molecule type" value="Genomic_DNA"/>
</dbReference>
<evidence type="ECO:0008006" key="4">
    <source>
        <dbReference type="Google" id="ProtNLM"/>
    </source>
</evidence>
<dbReference type="AlphaFoldDB" id="A0A225DA67"/>
<evidence type="ECO:0000256" key="1">
    <source>
        <dbReference type="SAM" id="MobiDB-lite"/>
    </source>
</evidence>
<feature type="region of interest" description="Disordered" evidence="1">
    <location>
        <begin position="30"/>
        <end position="56"/>
    </location>
</feature>
<protein>
    <recommendedName>
        <fullName evidence="4">Addiction module protein</fullName>
    </recommendedName>
</protein>
<evidence type="ECO:0000313" key="3">
    <source>
        <dbReference type="Proteomes" id="UP000214646"/>
    </source>
</evidence>
<feature type="compositionally biased region" description="Basic and acidic residues" evidence="1">
    <location>
        <begin position="39"/>
        <end position="49"/>
    </location>
</feature>
<gene>
    <name evidence="2" type="ORF">FRUB_06973</name>
</gene>
<name>A0A225DA67_9BACT</name>
<reference evidence="3" key="1">
    <citation type="submission" date="2017-06" db="EMBL/GenBank/DDBJ databases">
        <title>Genome analysis of Fimbriiglobus ruber SP5, the first member of the order Planctomycetales with confirmed chitinolytic capability.</title>
        <authorList>
            <person name="Ravin N.V."/>
            <person name="Rakitin A.L."/>
            <person name="Ivanova A.A."/>
            <person name="Beletsky A.V."/>
            <person name="Kulichevskaya I.S."/>
            <person name="Mardanov A.V."/>
            <person name="Dedysh S.N."/>
        </authorList>
    </citation>
    <scope>NUCLEOTIDE SEQUENCE [LARGE SCALE GENOMIC DNA]</scope>
    <source>
        <strain evidence="3">SP5</strain>
    </source>
</reference>
<dbReference type="Proteomes" id="UP000214646">
    <property type="component" value="Unassembled WGS sequence"/>
</dbReference>
<dbReference type="InterPro" id="IPR013406">
    <property type="entry name" value="CHP02574_addiction_mod"/>
</dbReference>
<dbReference type="Pfam" id="PF09720">
    <property type="entry name" value="Unstab_antitox"/>
    <property type="match status" value="1"/>
</dbReference>
<evidence type="ECO:0000313" key="2">
    <source>
        <dbReference type="EMBL" id="OWK37853.1"/>
    </source>
</evidence>
<proteinExistence type="predicted"/>
<dbReference type="NCBIfam" id="TIGR02574">
    <property type="entry name" value="stabl_TIGR02574"/>
    <property type="match status" value="1"/>
</dbReference>
<organism evidence="2 3">
    <name type="scientific">Fimbriiglobus ruber</name>
    <dbReference type="NCBI Taxonomy" id="1908690"/>
    <lineage>
        <taxon>Bacteria</taxon>
        <taxon>Pseudomonadati</taxon>
        <taxon>Planctomycetota</taxon>
        <taxon>Planctomycetia</taxon>
        <taxon>Gemmatales</taxon>
        <taxon>Gemmataceae</taxon>
        <taxon>Fimbriiglobus</taxon>
    </lineage>
</organism>
<comment type="caution">
    <text evidence="2">The sequence shown here is derived from an EMBL/GenBank/DDBJ whole genome shotgun (WGS) entry which is preliminary data.</text>
</comment>
<accession>A0A225DA67</accession>
<sequence>MVQSLGIDRLSRGQRIALVQEIWDTIAAEPTPPLLNESQRQELRRRAAEDDASPDDVVPWEQVKAHALARLKP</sequence>
<keyword evidence="3" id="KW-1185">Reference proteome</keyword>